<organism evidence="1 2">
    <name type="scientific">Rhodococcus sacchari</name>
    <dbReference type="NCBI Taxonomy" id="2962047"/>
    <lineage>
        <taxon>Bacteria</taxon>
        <taxon>Bacillati</taxon>
        <taxon>Actinomycetota</taxon>
        <taxon>Actinomycetes</taxon>
        <taxon>Mycobacteriales</taxon>
        <taxon>Nocardiaceae</taxon>
        <taxon>Rhodococcus</taxon>
    </lineage>
</organism>
<proteinExistence type="predicted"/>
<evidence type="ECO:0000313" key="1">
    <source>
        <dbReference type="EMBL" id="UYP18388.1"/>
    </source>
</evidence>
<gene>
    <name evidence="1" type="ORF">OED52_17260</name>
</gene>
<dbReference type="EMBL" id="CP107551">
    <property type="protein sequence ID" value="UYP18388.1"/>
    <property type="molecule type" value="Genomic_DNA"/>
</dbReference>
<reference evidence="1" key="1">
    <citation type="submission" date="2022-10" db="EMBL/GenBank/DDBJ databases">
        <title>Rhodococcus ferula Z13 complete genome.</title>
        <authorList>
            <person name="Long X."/>
            <person name="Zang M."/>
        </authorList>
    </citation>
    <scope>NUCLEOTIDE SEQUENCE</scope>
    <source>
        <strain evidence="1">Z13</strain>
    </source>
</reference>
<name>A0ACD4DFD6_9NOCA</name>
<accession>A0ACD4DFD6</accession>
<keyword evidence="2" id="KW-1185">Reference proteome</keyword>
<sequence>MMETRSGLWAERADASEGALVSRHVRRLWGLPGTALGVVGWPAVRRERLFLTWHYWWQAHLIDTAVDAAERDATLRRRRRVVRLTRTHRLRNITGWTNDYFDDMAWLGLALERAERHLYVDHRDAIATLAGELVDAWQPDRGGGIPWRRRDNFYNTPANGPAGLLLARTGKVYRAQEMADWIHDTLLDPETGLIFDGIRDGEPERALYSYCQGVTLGLETELALQLDDPRHRRRVHALVAAVDEHLTECSVVTGGGGGDGGLFNGILARYLAMVATALPVLDGDDVRARNVAARIVLASAEAAWENRLQVEELPVFGRDWSQPARLPGFGMSVAKFSDGTVRASSVPERDMSVQLGGWMLMEAAYAVAAAREEQR</sequence>
<protein>
    <submittedName>
        <fullName evidence="1">Fructose-bisphosphate aldolase</fullName>
    </submittedName>
</protein>
<evidence type="ECO:0000313" key="2">
    <source>
        <dbReference type="Proteomes" id="UP001156484"/>
    </source>
</evidence>
<dbReference type="Proteomes" id="UP001156484">
    <property type="component" value="Chromosome"/>
</dbReference>